<proteinExistence type="predicted"/>
<comment type="caution">
    <text evidence="2">The sequence shown here is derived from an EMBL/GenBank/DDBJ whole genome shotgun (WGS) entry which is preliminary data.</text>
</comment>
<protein>
    <submittedName>
        <fullName evidence="2">Uncharacterized protein</fullName>
    </submittedName>
</protein>
<evidence type="ECO:0000313" key="2">
    <source>
        <dbReference type="EMBL" id="KAL2459850.1"/>
    </source>
</evidence>
<dbReference type="Proteomes" id="UP001604277">
    <property type="component" value="Unassembled WGS sequence"/>
</dbReference>
<dbReference type="AlphaFoldDB" id="A0ABD1P7K0"/>
<dbReference type="EMBL" id="JBFOLJ010000021">
    <property type="protein sequence ID" value="KAL2459850.1"/>
    <property type="molecule type" value="Genomic_DNA"/>
</dbReference>
<accession>A0ABD1P7K0</accession>
<keyword evidence="1" id="KW-1133">Transmembrane helix</keyword>
<keyword evidence="1" id="KW-0472">Membrane</keyword>
<gene>
    <name evidence="2" type="ORF">Fot_54594</name>
</gene>
<evidence type="ECO:0000313" key="3">
    <source>
        <dbReference type="Proteomes" id="UP001604277"/>
    </source>
</evidence>
<sequence>MPPLAKQMLFEVPPISTSNKRLTEETHLHGNAKTVVLNLTASATQAMKNKDREGSSNKISGNGMLFVSSIFCSFFVVLGLTFFVGSCVLLGCNYGPSCAVMLAVESFGLLFTPHGNSY</sequence>
<feature type="transmembrane region" description="Helical" evidence="1">
    <location>
        <begin position="65"/>
        <end position="91"/>
    </location>
</feature>
<name>A0ABD1P7K0_9LAMI</name>
<reference evidence="3" key="1">
    <citation type="submission" date="2024-07" db="EMBL/GenBank/DDBJ databases">
        <title>Two chromosome-level genome assemblies of Korean endemic species Abeliophyllum distichum and Forsythia ovata (Oleaceae).</title>
        <authorList>
            <person name="Jang H."/>
        </authorList>
    </citation>
    <scope>NUCLEOTIDE SEQUENCE [LARGE SCALE GENOMIC DNA]</scope>
</reference>
<keyword evidence="3" id="KW-1185">Reference proteome</keyword>
<keyword evidence="1" id="KW-0812">Transmembrane</keyword>
<evidence type="ECO:0000256" key="1">
    <source>
        <dbReference type="SAM" id="Phobius"/>
    </source>
</evidence>
<organism evidence="2 3">
    <name type="scientific">Forsythia ovata</name>
    <dbReference type="NCBI Taxonomy" id="205694"/>
    <lineage>
        <taxon>Eukaryota</taxon>
        <taxon>Viridiplantae</taxon>
        <taxon>Streptophyta</taxon>
        <taxon>Embryophyta</taxon>
        <taxon>Tracheophyta</taxon>
        <taxon>Spermatophyta</taxon>
        <taxon>Magnoliopsida</taxon>
        <taxon>eudicotyledons</taxon>
        <taxon>Gunneridae</taxon>
        <taxon>Pentapetalae</taxon>
        <taxon>asterids</taxon>
        <taxon>lamiids</taxon>
        <taxon>Lamiales</taxon>
        <taxon>Oleaceae</taxon>
        <taxon>Forsythieae</taxon>
        <taxon>Forsythia</taxon>
    </lineage>
</organism>